<evidence type="ECO:0000313" key="2">
    <source>
        <dbReference type="EMBL" id="CAF0827382.1"/>
    </source>
</evidence>
<dbReference type="OrthoDB" id="10077645at2759"/>
<dbReference type="InterPro" id="IPR046350">
    <property type="entry name" value="Cystatin_sf"/>
</dbReference>
<organism evidence="2 3">
    <name type="scientific">Adineta steineri</name>
    <dbReference type="NCBI Taxonomy" id="433720"/>
    <lineage>
        <taxon>Eukaryota</taxon>
        <taxon>Metazoa</taxon>
        <taxon>Spiralia</taxon>
        <taxon>Gnathifera</taxon>
        <taxon>Rotifera</taxon>
        <taxon>Eurotatoria</taxon>
        <taxon>Bdelloidea</taxon>
        <taxon>Adinetida</taxon>
        <taxon>Adinetidae</taxon>
        <taxon>Adineta</taxon>
    </lineage>
</organism>
<dbReference type="AlphaFoldDB" id="A0A813US79"/>
<feature type="signal peptide" evidence="1">
    <location>
        <begin position="1"/>
        <end position="16"/>
    </location>
</feature>
<name>A0A813US79_9BILA</name>
<evidence type="ECO:0008006" key="4">
    <source>
        <dbReference type="Google" id="ProtNLM"/>
    </source>
</evidence>
<dbReference type="EMBL" id="CAJNOM010000022">
    <property type="protein sequence ID" value="CAF0827382.1"/>
    <property type="molecule type" value="Genomic_DNA"/>
</dbReference>
<evidence type="ECO:0000313" key="3">
    <source>
        <dbReference type="Proteomes" id="UP000663832"/>
    </source>
</evidence>
<dbReference type="Gene3D" id="3.10.450.10">
    <property type="match status" value="1"/>
</dbReference>
<sequence length="111" mass="12156">MFKLLVVFALVAAIQGQLPGGLTNRPELVDQESTRAMVRLAVIDLKNKENLLVSQGKVLSVETQSVSGRIFRIVFQARSILTAAVLICRTEVHQNINGIQSVLSVECDPKI</sequence>
<proteinExistence type="predicted"/>
<comment type="caution">
    <text evidence="2">The sequence shown here is derived from an EMBL/GenBank/DDBJ whole genome shotgun (WGS) entry which is preliminary data.</text>
</comment>
<keyword evidence="1" id="KW-0732">Signal</keyword>
<dbReference type="Proteomes" id="UP000663832">
    <property type="component" value="Unassembled WGS sequence"/>
</dbReference>
<accession>A0A813US79</accession>
<gene>
    <name evidence="2" type="ORF">QVE165_LOCUS5596</name>
</gene>
<feature type="chain" id="PRO_5032982196" description="Cystatin domain-containing protein" evidence="1">
    <location>
        <begin position="17"/>
        <end position="111"/>
    </location>
</feature>
<reference evidence="2" key="1">
    <citation type="submission" date="2021-02" db="EMBL/GenBank/DDBJ databases">
        <authorList>
            <person name="Nowell W R."/>
        </authorList>
    </citation>
    <scope>NUCLEOTIDE SEQUENCE</scope>
</reference>
<keyword evidence="3" id="KW-1185">Reference proteome</keyword>
<protein>
    <recommendedName>
        <fullName evidence="4">Cystatin domain-containing protein</fullName>
    </recommendedName>
</protein>
<dbReference type="SUPFAM" id="SSF54403">
    <property type="entry name" value="Cystatin/monellin"/>
    <property type="match status" value="1"/>
</dbReference>
<evidence type="ECO:0000256" key="1">
    <source>
        <dbReference type="SAM" id="SignalP"/>
    </source>
</evidence>